<dbReference type="InterPro" id="IPR039793">
    <property type="entry name" value="UROS/Hem4"/>
</dbReference>
<dbReference type="SUPFAM" id="SSF69618">
    <property type="entry name" value="HemD-like"/>
    <property type="match status" value="1"/>
</dbReference>
<comment type="similarity">
    <text evidence="2 9">Belongs to the uroporphyrinogen-III synthase family.</text>
</comment>
<feature type="domain" description="Tetrapyrrole biosynthesis uroporphyrinogen III synthase" evidence="10">
    <location>
        <begin position="22"/>
        <end position="244"/>
    </location>
</feature>
<protein>
    <recommendedName>
        <fullName evidence="7 9">Uroporphyrinogen-III synthase</fullName>
        <ecNumber evidence="3 9">4.2.1.75</ecNumber>
    </recommendedName>
</protein>
<dbReference type="GO" id="GO:0006782">
    <property type="term" value="P:protoporphyrinogen IX biosynthetic process"/>
    <property type="evidence" value="ECO:0007669"/>
    <property type="project" value="UniProtKB-UniRule"/>
</dbReference>
<evidence type="ECO:0000256" key="9">
    <source>
        <dbReference type="RuleBase" id="RU366031"/>
    </source>
</evidence>
<dbReference type="EC" id="4.2.1.75" evidence="3 9"/>
<proteinExistence type="inferred from homology"/>
<dbReference type="PANTHER" id="PTHR38042:SF1">
    <property type="entry name" value="UROPORPHYRINOGEN-III SYNTHASE, CHLOROPLASTIC"/>
    <property type="match status" value="1"/>
</dbReference>
<dbReference type="Gene3D" id="3.40.50.10090">
    <property type="match status" value="2"/>
</dbReference>
<comment type="caution">
    <text evidence="11">The sequence shown here is derived from an EMBL/GenBank/DDBJ whole genome shotgun (WGS) entry which is preliminary data.</text>
</comment>
<evidence type="ECO:0000256" key="8">
    <source>
        <dbReference type="ARBA" id="ARBA00048617"/>
    </source>
</evidence>
<dbReference type="InterPro" id="IPR003754">
    <property type="entry name" value="4pyrrol_synth_uPrphyn_synth"/>
</dbReference>
<dbReference type="GO" id="GO:0006780">
    <property type="term" value="P:uroporphyrinogen III biosynthetic process"/>
    <property type="evidence" value="ECO:0007669"/>
    <property type="project" value="UniProtKB-UniRule"/>
</dbReference>
<reference evidence="11 12" key="1">
    <citation type="submission" date="2019-09" db="EMBL/GenBank/DDBJ databases">
        <title>Whole-genome sequence of the purple sulfur bacterium Thiohalocapsa marina DSM 19078.</title>
        <authorList>
            <person name="Kyndt J.A."/>
            <person name="Meyer T.E."/>
        </authorList>
    </citation>
    <scope>NUCLEOTIDE SEQUENCE [LARGE SCALE GENOMIC DNA]</scope>
    <source>
        <strain evidence="11 12">DSM 19078</strain>
    </source>
</reference>
<name>A0A5M8FSL2_9GAMM</name>
<dbReference type="AlphaFoldDB" id="A0A5M8FSL2"/>
<organism evidence="11 12">
    <name type="scientific">Thiohalocapsa marina</name>
    <dbReference type="NCBI Taxonomy" id="424902"/>
    <lineage>
        <taxon>Bacteria</taxon>
        <taxon>Pseudomonadati</taxon>
        <taxon>Pseudomonadota</taxon>
        <taxon>Gammaproteobacteria</taxon>
        <taxon>Chromatiales</taxon>
        <taxon>Chromatiaceae</taxon>
        <taxon>Thiohalocapsa</taxon>
    </lineage>
</organism>
<dbReference type="Pfam" id="PF02602">
    <property type="entry name" value="HEM4"/>
    <property type="match status" value="1"/>
</dbReference>
<keyword evidence="5 9" id="KW-0627">Porphyrin biosynthesis</keyword>
<dbReference type="EMBL" id="VWXX01000011">
    <property type="protein sequence ID" value="KAA6185272.1"/>
    <property type="molecule type" value="Genomic_DNA"/>
</dbReference>
<keyword evidence="4 9" id="KW-0456">Lyase</keyword>
<dbReference type="InterPro" id="IPR036108">
    <property type="entry name" value="4pyrrol_syn_uPrphyn_synt_sf"/>
</dbReference>
<dbReference type="PANTHER" id="PTHR38042">
    <property type="entry name" value="UROPORPHYRINOGEN-III SYNTHASE, CHLOROPLASTIC"/>
    <property type="match status" value="1"/>
</dbReference>
<accession>A0A5M8FSL2</accession>
<evidence type="ECO:0000259" key="10">
    <source>
        <dbReference type="Pfam" id="PF02602"/>
    </source>
</evidence>
<gene>
    <name evidence="11" type="ORF">F2Q65_09225</name>
</gene>
<comment type="catalytic activity">
    <reaction evidence="8 9">
        <text>hydroxymethylbilane = uroporphyrinogen III + H2O</text>
        <dbReference type="Rhea" id="RHEA:18965"/>
        <dbReference type="ChEBI" id="CHEBI:15377"/>
        <dbReference type="ChEBI" id="CHEBI:57308"/>
        <dbReference type="ChEBI" id="CHEBI:57845"/>
        <dbReference type="EC" id="4.2.1.75"/>
    </reaction>
</comment>
<sequence length="258" mass="27213">MSGPCRLNGRGVLITRPAAQADALSRLVAELDGEPILFPTVEILPTLEAEAARAQLRQPWDLMVFVSRNAVEHALALLGGAEPLAHTRLAAVGKATAAAIRAAGLPSPLVPASGFDSEALLQLPELTAVAGRRVLIVRGDGGRPLLRDTLRQRGAEAAFAEVYRRVPPQVDVGALLPQWESALGYVTATSDEVLANLMGLLPPAAYPWMFGLPLAVLSERNAQTALAMGFRTVAVASEASDAGLCDALCRLHLARVRP</sequence>
<evidence type="ECO:0000256" key="4">
    <source>
        <dbReference type="ARBA" id="ARBA00023239"/>
    </source>
</evidence>
<keyword evidence="12" id="KW-1185">Reference proteome</keyword>
<evidence type="ECO:0000313" key="12">
    <source>
        <dbReference type="Proteomes" id="UP000322981"/>
    </source>
</evidence>
<evidence type="ECO:0000256" key="7">
    <source>
        <dbReference type="ARBA" id="ARBA00040167"/>
    </source>
</evidence>
<evidence type="ECO:0000256" key="1">
    <source>
        <dbReference type="ARBA" id="ARBA00004772"/>
    </source>
</evidence>
<evidence type="ECO:0000256" key="3">
    <source>
        <dbReference type="ARBA" id="ARBA00013109"/>
    </source>
</evidence>
<dbReference type="RefSeq" id="WP_150092658.1">
    <property type="nucleotide sequence ID" value="NZ_VWXX01000011.1"/>
</dbReference>
<dbReference type="GO" id="GO:0004852">
    <property type="term" value="F:uroporphyrinogen-III synthase activity"/>
    <property type="evidence" value="ECO:0007669"/>
    <property type="project" value="UniProtKB-UniRule"/>
</dbReference>
<dbReference type="UniPathway" id="UPA00251">
    <property type="reaction ID" value="UER00320"/>
</dbReference>
<comment type="function">
    <text evidence="6 9">Catalyzes cyclization of the linear tetrapyrrole, hydroxymethylbilane, to the macrocyclic uroporphyrinogen III.</text>
</comment>
<dbReference type="OrthoDB" id="9787650at2"/>
<evidence type="ECO:0000313" key="11">
    <source>
        <dbReference type="EMBL" id="KAA6185272.1"/>
    </source>
</evidence>
<dbReference type="CDD" id="cd06578">
    <property type="entry name" value="HemD"/>
    <property type="match status" value="1"/>
</dbReference>
<evidence type="ECO:0000256" key="5">
    <source>
        <dbReference type="ARBA" id="ARBA00023244"/>
    </source>
</evidence>
<dbReference type="Proteomes" id="UP000322981">
    <property type="component" value="Unassembled WGS sequence"/>
</dbReference>
<evidence type="ECO:0000256" key="6">
    <source>
        <dbReference type="ARBA" id="ARBA00037589"/>
    </source>
</evidence>
<evidence type="ECO:0000256" key="2">
    <source>
        <dbReference type="ARBA" id="ARBA00008133"/>
    </source>
</evidence>
<comment type="pathway">
    <text evidence="1 9">Porphyrin-containing compound metabolism; protoporphyrin-IX biosynthesis; coproporphyrinogen-III from 5-aminolevulinate: step 3/4.</text>
</comment>